<name>A0A164VP16_9AGAM</name>
<accession>A0A164VP16</accession>
<evidence type="ECO:0000313" key="2">
    <source>
        <dbReference type="Proteomes" id="UP000076722"/>
    </source>
</evidence>
<sequence length="217" mass="23988">MTVKQRKSQFCIITSALGISSPLSLRSICTIDLSLRRFLTDPPFVFCVQSGDRISVVVGPIGRAGVGGEVELDVSSDDTTSTPFIRKYFQVIVVVGRDRMFYGQENECYILGRTLRKVALTHFYSSRGSAANVVTPSRSLPLNMTFTESRNHEPKNVDAMRIDKIDFDPEMSDTPRAYQRLEANAENLSLAPVLDSSKLMKAEYTSSAIMESLAGTS</sequence>
<dbReference type="EMBL" id="KV419404">
    <property type="protein sequence ID" value="KZS94327.1"/>
    <property type="molecule type" value="Genomic_DNA"/>
</dbReference>
<dbReference type="Proteomes" id="UP000076722">
    <property type="component" value="Unassembled WGS sequence"/>
</dbReference>
<protein>
    <submittedName>
        <fullName evidence="1">Uncharacterized protein</fullName>
    </submittedName>
</protein>
<keyword evidence="2" id="KW-1185">Reference proteome</keyword>
<gene>
    <name evidence="1" type="ORF">SISNIDRAFT_465270</name>
</gene>
<reference evidence="1 2" key="1">
    <citation type="journal article" date="2016" name="Mol. Biol. Evol.">
        <title>Comparative Genomics of Early-Diverging Mushroom-Forming Fungi Provides Insights into the Origins of Lignocellulose Decay Capabilities.</title>
        <authorList>
            <person name="Nagy L.G."/>
            <person name="Riley R."/>
            <person name="Tritt A."/>
            <person name="Adam C."/>
            <person name="Daum C."/>
            <person name="Floudas D."/>
            <person name="Sun H."/>
            <person name="Yadav J.S."/>
            <person name="Pangilinan J."/>
            <person name="Larsson K.H."/>
            <person name="Matsuura K."/>
            <person name="Barry K."/>
            <person name="Labutti K."/>
            <person name="Kuo R."/>
            <person name="Ohm R.A."/>
            <person name="Bhattacharya S.S."/>
            <person name="Shirouzu T."/>
            <person name="Yoshinaga Y."/>
            <person name="Martin F.M."/>
            <person name="Grigoriev I.V."/>
            <person name="Hibbett D.S."/>
        </authorList>
    </citation>
    <scope>NUCLEOTIDE SEQUENCE [LARGE SCALE GENOMIC DNA]</scope>
    <source>
        <strain evidence="1 2">HHB9708</strain>
    </source>
</reference>
<organism evidence="1 2">
    <name type="scientific">Sistotremastrum niveocremeum HHB9708</name>
    <dbReference type="NCBI Taxonomy" id="1314777"/>
    <lineage>
        <taxon>Eukaryota</taxon>
        <taxon>Fungi</taxon>
        <taxon>Dikarya</taxon>
        <taxon>Basidiomycota</taxon>
        <taxon>Agaricomycotina</taxon>
        <taxon>Agaricomycetes</taxon>
        <taxon>Sistotremastrales</taxon>
        <taxon>Sistotremastraceae</taxon>
        <taxon>Sertulicium</taxon>
        <taxon>Sertulicium niveocremeum</taxon>
    </lineage>
</organism>
<dbReference type="AlphaFoldDB" id="A0A164VP16"/>
<evidence type="ECO:0000313" key="1">
    <source>
        <dbReference type="EMBL" id="KZS94327.1"/>
    </source>
</evidence>
<proteinExistence type="predicted"/>